<proteinExistence type="predicted"/>
<protein>
    <submittedName>
        <fullName evidence="2">Uncharacterized protein</fullName>
    </submittedName>
</protein>
<evidence type="ECO:0000256" key="1">
    <source>
        <dbReference type="SAM" id="MobiDB-lite"/>
    </source>
</evidence>
<organism evidence="2 3">
    <name type="scientific">Brassica cretica</name>
    <name type="common">Mustard</name>
    <dbReference type="NCBI Taxonomy" id="69181"/>
    <lineage>
        <taxon>Eukaryota</taxon>
        <taxon>Viridiplantae</taxon>
        <taxon>Streptophyta</taxon>
        <taxon>Embryophyta</taxon>
        <taxon>Tracheophyta</taxon>
        <taxon>Spermatophyta</taxon>
        <taxon>Magnoliopsida</taxon>
        <taxon>eudicotyledons</taxon>
        <taxon>Gunneridae</taxon>
        <taxon>Pentapetalae</taxon>
        <taxon>rosids</taxon>
        <taxon>malvids</taxon>
        <taxon>Brassicales</taxon>
        <taxon>Brassicaceae</taxon>
        <taxon>Brassiceae</taxon>
        <taxon>Brassica</taxon>
    </lineage>
</organism>
<evidence type="ECO:0000313" key="3">
    <source>
        <dbReference type="Proteomes" id="UP000712281"/>
    </source>
</evidence>
<gene>
    <name evidence="2" type="ORF">F2Q68_00010351</name>
</gene>
<reference evidence="2" key="1">
    <citation type="submission" date="2019-12" db="EMBL/GenBank/DDBJ databases">
        <title>Genome sequencing and annotation of Brassica cretica.</title>
        <authorList>
            <person name="Studholme D.J."/>
            <person name="Sarris P.F."/>
        </authorList>
    </citation>
    <scope>NUCLEOTIDE SEQUENCE</scope>
    <source>
        <strain evidence="2">PFS-001/15</strain>
        <tissue evidence="2">Leaf</tissue>
    </source>
</reference>
<accession>A0A8S9KRB8</accession>
<comment type="caution">
    <text evidence="2">The sequence shown here is derived from an EMBL/GenBank/DDBJ whole genome shotgun (WGS) entry which is preliminary data.</text>
</comment>
<feature type="compositionally biased region" description="Basic and acidic residues" evidence="1">
    <location>
        <begin position="8"/>
        <end position="17"/>
    </location>
</feature>
<dbReference type="EMBL" id="QGKW02000717">
    <property type="protein sequence ID" value="KAF2597434.1"/>
    <property type="molecule type" value="Genomic_DNA"/>
</dbReference>
<dbReference type="AlphaFoldDB" id="A0A8S9KRB8"/>
<name>A0A8S9KRB8_BRACR</name>
<feature type="region of interest" description="Disordered" evidence="1">
    <location>
        <begin position="1"/>
        <end position="27"/>
    </location>
</feature>
<evidence type="ECO:0000313" key="2">
    <source>
        <dbReference type="EMBL" id="KAF2597434.1"/>
    </source>
</evidence>
<sequence>MALNIFKETPEGHAKENEDNDENLGTYDEQELHRRVRCLAMDGDLPSVRLSPSFDTR</sequence>
<dbReference type="Proteomes" id="UP000712281">
    <property type="component" value="Unassembled WGS sequence"/>
</dbReference>